<feature type="signal peptide" evidence="1">
    <location>
        <begin position="1"/>
        <end position="17"/>
    </location>
</feature>
<keyword evidence="3" id="KW-1185">Reference proteome</keyword>
<keyword evidence="1" id="KW-0732">Signal</keyword>
<accession>A0A9P4NRU1</accession>
<dbReference type="Proteomes" id="UP000800235">
    <property type="component" value="Unassembled WGS sequence"/>
</dbReference>
<dbReference type="EMBL" id="MU007038">
    <property type="protein sequence ID" value="KAF2430531.1"/>
    <property type="molecule type" value="Genomic_DNA"/>
</dbReference>
<comment type="caution">
    <text evidence="2">The sequence shown here is derived from an EMBL/GenBank/DDBJ whole genome shotgun (WGS) entry which is preliminary data.</text>
</comment>
<organism evidence="2 3">
    <name type="scientific">Tothia fuscella</name>
    <dbReference type="NCBI Taxonomy" id="1048955"/>
    <lineage>
        <taxon>Eukaryota</taxon>
        <taxon>Fungi</taxon>
        <taxon>Dikarya</taxon>
        <taxon>Ascomycota</taxon>
        <taxon>Pezizomycotina</taxon>
        <taxon>Dothideomycetes</taxon>
        <taxon>Pleosporomycetidae</taxon>
        <taxon>Venturiales</taxon>
        <taxon>Cylindrosympodiaceae</taxon>
        <taxon>Tothia</taxon>
    </lineage>
</organism>
<proteinExistence type="predicted"/>
<reference evidence="2" key="1">
    <citation type="journal article" date="2020" name="Stud. Mycol.">
        <title>101 Dothideomycetes genomes: a test case for predicting lifestyles and emergence of pathogens.</title>
        <authorList>
            <person name="Haridas S."/>
            <person name="Albert R."/>
            <person name="Binder M."/>
            <person name="Bloem J."/>
            <person name="Labutti K."/>
            <person name="Salamov A."/>
            <person name="Andreopoulos B."/>
            <person name="Baker S."/>
            <person name="Barry K."/>
            <person name="Bills G."/>
            <person name="Bluhm B."/>
            <person name="Cannon C."/>
            <person name="Castanera R."/>
            <person name="Culley D."/>
            <person name="Daum C."/>
            <person name="Ezra D."/>
            <person name="Gonzalez J."/>
            <person name="Henrissat B."/>
            <person name="Kuo A."/>
            <person name="Liang C."/>
            <person name="Lipzen A."/>
            <person name="Lutzoni F."/>
            <person name="Magnuson J."/>
            <person name="Mondo S."/>
            <person name="Nolan M."/>
            <person name="Ohm R."/>
            <person name="Pangilinan J."/>
            <person name="Park H.-J."/>
            <person name="Ramirez L."/>
            <person name="Alfaro M."/>
            <person name="Sun H."/>
            <person name="Tritt A."/>
            <person name="Yoshinaga Y."/>
            <person name="Zwiers L.-H."/>
            <person name="Turgeon B."/>
            <person name="Goodwin S."/>
            <person name="Spatafora J."/>
            <person name="Crous P."/>
            <person name="Grigoriev I."/>
        </authorList>
    </citation>
    <scope>NUCLEOTIDE SEQUENCE</scope>
    <source>
        <strain evidence="2">CBS 130266</strain>
    </source>
</reference>
<sequence>MLFNAATLFALIAAVSAQVDPAVASLQLYQALPSSLQAIAIASPAAAATIISAEFVTGIPTWFTVLPTDVQTYFLTKGADAVPTTASAVIPTGLRNSTAAAIPTGLSNSTATGSGRLSNSTITSTRAGASSSLAAASSSLSSALASASSSARSATSSGGASLPTQVVGAGLMGALGLVGMLAL</sequence>
<dbReference type="AlphaFoldDB" id="A0A9P4NRU1"/>
<gene>
    <name evidence="2" type="ORF">EJ08DRAFT_697275</name>
</gene>
<feature type="chain" id="PRO_5040112748" evidence="1">
    <location>
        <begin position="18"/>
        <end position="183"/>
    </location>
</feature>
<evidence type="ECO:0000313" key="3">
    <source>
        <dbReference type="Proteomes" id="UP000800235"/>
    </source>
</evidence>
<name>A0A9P4NRU1_9PEZI</name>
<protein>
    <submittedName>
        <fullName evidence="2">Uncharacterized protein</fullName>
    </submittedName>
</protein>
<dbReference type="OrthoDB" id="5419608at2759"/>
<evidence type="ECO:0000256" key="1">
    <source>
        <dbReference type="SAM" id="SignalP"/>
    </source>
</evidence>
<evidence type="ECO:0000313" key="2">
    <source>
        <dbReference type="EMBL" id="KAF2430531.1"/>
    </source>
</evidence>